<keyword evidence="3" id="KW-0479">Metal-binding</keyword>
<dbReference type="Proteomes" id="UP000285310">
    <property type="component" value="Unassembled WGS sequence"/>
</dbReference>
<feature type="domain" description="Peptidase M48" evidence="7">
    <location>
        <begin position="58"/>
        <end position="248"/>
    </location>
</feature>
<dbReference type="InterPro" id="IPR051156">
    <property type="entry name" value="Mito/Outer_Membr_Metalloprot"/>
</dbReference>
<dbReference type="GO" id="GO:0046872">
    <property type="term" value="F:metal ion binding"/>
    <property type="evidence" value="ECO:0007669"/>
    <property type="project" value="UniProtKB-KW"/>
</dbReference>
<evidence type="ECO:0000256" key="3">
    <source>
        <dbReference type="ARBA" id="ARBA00022723"/>
    </source>
</evidence>
<dbReference type="GO" id="GO:0016020">
    <property type="term" value="C:membrane"/>
    <property type="evidence" value="ECO:0007669"/>
    <property type="project" value="TreeGrafter"/>
</dbReference>
<dbReference type="FunCoup" id="A0A423PSS3">
    <property type="interactions" value="144"/>
</dbReference>
<dbReference type="Gene3D" id="3.30.2010.10">
    <property type="entry name" value="Metalloproteases ('zincins'), catalytic domain"/>
    <property type="match status" value="1"/>
</dbReference>
<gene>
    <name evidence="8" type="ORF">SAJA_07580</name>
</gene>
<dbReference type="GO" id="GO:0051603">
    <property type="term" value="P:proteolysis involved in protein catabolic process"/>
    <property type="evidence" value="ECO:0007669"/>
    <property type="project" value="TreeGrafter"/>
</dbReference>
<dbReference type="CDD" id="cd07333">
    <property type="entry name" value="M48C_bepA_like"/>
    <property type="match status" value="1"/>
</dbReference>
<keyword evidence="5" id="KW-0862">Zinc</keyword>
<dbReference type="AlphaFoldDB" id="A0A423PSS3"/>
<evidence type="ECO:0000313" key="8">
    <source>
        <dbReference type="EMBL" id="ROO28628.1"/>
    </source>
</evidence>
<dbReference type="InParanoid" id="A0A423PSS3"/>
<keyword evidence="2" id="KW-0645">Protease</keyword>
<organism evidence="8 9">
    <name type="scientific">Salinisphaera japonica YTM-1</name>
    <dbReference type="NCBI Taxonomy" id="1209778"/>
    <lineage>
        <taxon>Bacteria</taxon>
        <taxon>Pseudomonadati</taxon>
        <taxon>Pseudomonadota</taxon>
        <taxon>Gammaproteobacteria</taxon>
        <taxon>Salinisphaerales</taxon>
        <taxon>Salinisphaeraceae</taxon>
        <taxon>Salinisphaera</taxon>
    </lineage>
</organism>
<dbReference type="Pfam" id="PF01435">
    <property type="entry name" value="Peptidase_M48"/>
    <property type="match status" value="1"/>
</dbReference>
<dbReference type="Gene3D" id="1.25.40.10">
    <property type="entry name" value="Tetratricopeptide repeat domain"/>
    <property type="match status" value="1"/>
</dbReference>
<dbReference type="InterPro" id="IPR011990">
    <property type="entry name" value="TPR-like_helical_dom_sf"/>
</dbReference>
<sequence>MIAGLGSAWVPASAEGYNLPDLGQPADTAMSPAEEKKLGAQVVTQLRSQDRIIEDPELNEYLAEVGHRLLQATNRPSHDVQFYVIDTGDINAFALPGGYIGVNAGLIMATKTESELASVLAHELAHVTQRHIARQMADSKGDAIATMATALVAAIAGASAGAGQAASAAIMGGMSHLGMQQISYTRTHEYEADRVGIHTLADAGYDAHAMSRFFGTLQRQSDLYGRQPPQILLSHPVSSTRMAEAEARAAGYPDRAAHTNPEYAYMKARVRMLTANSPNQMRDYFARERAEHDSPDLDYGYALGLIRTSNERAAVDLLAAGQKTHPDIVAWPLARAEAWSQAGVYDKANEILEAASKRFPKDEAVALALARNRFDRGDYRSLRNQLIADRRLLDTYPSAQRLLAEAAAKTDDYGEAYYRQARYFAMIGDYPQAINQLRTALQTADLDQYNQERLSALRNQMVSACHAAWSPEKCERAVAQNADY</sequence>
<proteinExistence type="predicted"/>
<evidence type="ECO:0000256" key="2">
    <source>
        <dbReference type="ARBA" id="ARBA00022670"/>
    </source>
</evidence>
<evidence type="ECO:0000259" key="7">
    <source>
        <dbReference type="Pfam" id="PF01435"/>
    </source>
</evidence>
<keyword evidence="6" id="KW-0482">Metalloprotease</keyword>
<evidence type="ECO:0000256" key="6">
    <source>
        <dbReference type="ARBA" id="ARBA00023049"/>
    </source>
</evidence>
<dbReference type="GO" id="GO:0004222">
    <property type="term" value="F:metalloendopeptidase activity"/>
    <property type="evidence" value="ECO:0007669"/>
    <property type="project" value="InterPro"/>
</dbReference>
<reference evidence="8 9" key="1">
    <citation type="submission" date="2013-10" db="EMBL/GenBank/DDBJ databases">
        <title>Salinisphaera japonica YTM-1 Genome Sequencing.</title>
        <authorList>
            <person name="Lai Q."/>
            <person name="Li C."/>
            <person name="Shao Z."/>
        </authorList>
    </citation>
    <scope>NUCLEOTIDE SEQUENCE [LARGE SCALE GENOMIC DNA]</scope>
    <source>
        <strain evidence="8 9">YTM-1</strain>
    </source>
</reference>
<dbReference type="EMBL" id="AYKG01000020">
    <property type="protein sequence ID" value="ROO28628.1"/>
    <property type="molecule type" value="Genomic_DNA"/>
</dbReference>
<comment type="cofactor">
    <cofactor evidence="1">
        <name>Zn(2+)</name>
        <dbReference type="ChEBI" id="CHEBI:29105"/>
    </cofactor>
</comment>
<accession>A0A423PSS3</accession>
<comment type="caution">
    <text evidence="8">The sequence shown here is derived from an EMBL/GenBank/DDBJ whole genome shotgun (WGS) entry which is preliminary data.</text>
</comment>
<dbReference type="InterPro" id="IPR001915">
    <property type="entry name" value="Peptidase_M48"/>
</dbReference>
<evidence type="ECO:0000313" key="9">
    <source>
        <dbReference type="Proteomes" id="UP000285310"/>
    </source>
</evidence>
<dbReference type="SUPFAM" id="SSF48452">
    <property type="entry name" value="TPR-like"/>
    <property type="match status" value="1"/>
</dbReference>
<dbReference type="PANTHER" id="PTHR22726">
    <property type="entry name" value="METALLOENDOPEPTIDASE OMA1"/>
    <property type="match status" value="1"/>
</dbReference>
<name>A0A423PSS3_9GAMM</name>
<keyword evidence="4" id="KW-0378">Hydrolase</keyword>
<dbReference type="PANTHER" id="PTHR22726:SF1">
    <property type="entry name" value="METALLOENDOPEPTIDASE OMA1, MITOCHONDRIAL"/>
    <property type="match status" value="1"/>
</dbReference>
<evidence type="ECO:0000256" key="4">
    <source>
        <dbReference type="ARBA" id="ARBA00022801"/>
    </source>
</evidence>
<evidence type="ECO:0000256" key="1">
    <source>
        <dbReference type="ARBA" id="ARBA00001947"/>
    </source>
</evidence>
<protein>
    <recommendedName>
        <fullName evidence="7">Peptidase M48 domain-containing protein</fullName>
    </recommendedName>
</protein>
<keyword evidence="9" id="KW-1185">Reference proteome</keyword>
<evidence type="ECO:0000256" key="5">
    <source>
        <dbReference type="ARBA" id="ARBA00022833"/>
    </source>
</evidence>